<keyword evidence="2" id="KW-1133">Transmembrane helix</keyword>
<keyword evidence="2" id="KW-0812">Transmembrane</keyword>
<gene>
    <name evidence="3" type="ORF">MAAFP003_2492</name>
</gene>
<dbReference type="OrthoDB" id="9947611at2"/>
<dbReference type="RefSeq" id="WP_096287309.1">
    <property type="nucleotide sequence ID" value="NZ_FXEG02000002.1"/>
</dbReference>
<comment type="caution">
    <text evidence="3">The sequence shown here is derived from an EMBL/GenBank/DDBJ whole genome shotgun (WGS) entry which is preliminary data.</text>
</comment>
<name>A0A2K4YAJ6_9MYCO</name>
<feature type="region of interest" description="Disordered" evidence="1">
    <location>
        <begin position="45"/>
        <end position="77"/>
    </location>
</feature>
<dbReference type="Proteomes" id="UP000236318">
    <property type="component" value="Unassembled WGS sequence"/>
</dbReference>
<dbReference type="EMBL" id="FXEG02000002">
    <property type="protein sequence ID" value="SOX53816.1"/>
    <property type="molecule type" value="Genomic_DNA"/>
</dbReference>
<evidence type="ECO:0000256" key="1">
    <source>
        <dbReference type="SAM" id="MobiDB-lite"/>
    </source>
</evidence>
<protein>
    <submittedName>
        <fullName evidence="3">Uncharacterized protein</fullName>
    </submittedName>
</protein>
<accession>A0A2K4YAJ6</accession>
<evidence type="ECO:0000256" key="2">
    <source>
        <dbReference type="SAM" id="Phobius"/>
    </source>
</evidence>
<evidence type="ECO:0000313" key="4">
    <source>
        <dbReference type="Proteomes" id="UP000236318"/>
    </source>
</evidence>
<feature type="transmembrane region" description="Helical" evidence="2">
    <location>
        <begin position="6"/>
        <end position="24"/>
    </location>
</feature>
<keyword evidence="4" id="KW-1185">Reference proteome</keyword>
<sequence length="77" mass="8642">MQILAVAGIAAAFALICLAIYLFGRYLQRRGHDLTYVDPRYPDSMQAVDPKMDVPPPGRPYTSLTHEDDQNPPTQPR</sequence>
<dbReference type="AlphaFoldDB" id="A0A2K4YAJ6"/>
<keyword evidence="2" id="KW-0472">Membrane</keyword>
<proteinExistence type="predicted"/>
<organism evidence="3 4">
    <name type="scientific">Mycobacterium ahvazicum</name>
    <dbReference type="NCBI Taxonomy" id="1964395"/>
    <lineage>
        <taxon>Bacteria</taxon>
        <taxon>Bacillati</taxon>
        <taxon>Actinomycetota</taxon>
        <taxon>Actinomycetes</taxon>
        <taxon>Mycobacteriales</taxon>
        <taxon>Mycobacteriaceae</taxon>
        <taxon>Mycobacterium</taxon>
        <taxon>Mycobacterium simiae complex</taxon>
    </lineage>
</organism>
<evidence type="ECO:0000313" key="3">
    <source>
        <dbReference type="EMBL" id="SOX53816.1"/>
    </source>
</evidence>
<reference evidence="3" key="1">
    <citation type="submission" date="2018-01" db="EMBL/GenBank/DDBJ databases">
        <authorList>
            <consortium name="Urmite Genomes"/>
        </authorList>
    </citation>
    <scope>NUCLEOTIDE SEQUENCE [LARGE SCALE GENOMIC DNA]</scope>
    <source>
        <strain evidence="3">AFP003</strain>
    </source>
</reference>